<comment type="caution">
    <text evidence="2">The sequence shown here is derived from an EMBL/GenBank/DDBJ whole genome shotgun (WGS) entry which is preliminary data.</text>
</comment>
<dbReference type="Proteomes" id="UP001319200">
    <property type="component" value="Unassembled WGS sequence"/>
</dbReference>
<gene>
    <name evidence="2" type="ORF">KK083_25395</name>
</gene>
<evidence type="ECO:0000313" key="2">
    <source>
        <dbReference type="EMBL" id="MBT1700248.1"/>
    </source>
</evidence>
<dbReference type="EMBL" id="JAHESF010000037">
    <property type="protein sequence ID" value="MBT1700248.1"/>
    <property type="molecule type" value="Genomic_DNA"/>
</dbReference>
<dbReference type="Gene3D" id="1.10.10.10">
    <property type="entry name" value="Winged helix-like DNA-binding domain superfamily/Winged helix DNA-binding domain"/>
    <property type="match status" value="1"/>
</dbReference>
<sequence>MRRTSLGELEELVLLIIGVIKDDAYGVNITQALERETGRTVDFSTVHTTLKRLEEKGFLRSVMSGATAERGGRRKRIFSITAYGYKALRESQEIRMRLWSLIPLKFKPSGV</sequence>
<organism evidence="2 3">
    <name type="scientific">Chryseosolibacter histidini</name>
    <dbReference type="NCBI Taxonomy" id="2782349"/>
    <lineage>
        <taxon>Bacteria</taxon>
        <taxon>Pseudomonadati</taxon>
        <taxon>Bacteroidota</taxon>
        <taxon>Cytophagia</taxon>
        <taxon>Cytophagales</taxon>
        <taxon>Chryseotaleaceae</taxon>
        <taxon>Chryseosolibacter</taxon>
    </lineage>
</organism>
<evidence type="ECO:0000259" key="1">
    <source>
        <dbReference type="Pfam" id="PF03551"/>
    </source>
</evidence>
<dbReference type="Pfam" id="PF03551">
    <property type="entry name" value="PadR"/>
    <property type="match status" value="1"/>
</dbReference>
<dbReference type="InterPro" id="IPR036388">
    <property type="entry name" value="WH-like_DNA-bd_sf"/>
</dbReference>
<dbReference type="RefSeq" id="WP_254168718.1">
    <property type="nucleotide sequence ID" value="NZ_JAHESF010000037.1"/>
</dbReference>
<evidence type="ECO:0000313" key="3">
    <source>
        <dbReference type="Proteomes" id="UP001319200"/>
    </source>
</evidence>
<reference evidence="2 3" key="1">
    <citation type="submission" date="2021-05" db="EMBL/GenBank/DDBJ databases">
        <title>A Polyphasic approach of four new species of the genus Ohtaekwangia: Ohtaekwangia histidinii sp. nov., Ohtaekwangia cretensis sp. nov., Ohtaekwangia indiensis sp. nov., Ohtaekwangia reichenbachii sp. nov. from diverse environment.</title>
        <authorList>
            <person name="Octaviana S."/>
        </authorList>
    </citation>
    <scope>NUCLEOTIDE SEQUENCE [LARGE SCALE GENOMIC DNA]</scope>
    <source>
        <strain evidence="2 3">PWU4</strain>
    </source>
</reference>
<proteinExistence type="predicted"/>
<dbReference type="InterPro" id="IPR005149">
    <property type="entry name" value="Tscrpt_reg_PadR_N"/>
</dbReference>
<accession>A0AAP2DPQ5</accession>
<keyword evidence="3" id="KW-1185">Reference proteome</keyword>
<protein>
    <submittedName>
        <fullName evidence="2">PadR family transcriptional regulator</fullName>
    </submittedName>
</protein>
<dbReference type="InterPro" id="IPR036390">
    <property type="entry name" value="WH_DNA-bd_sf"/>
</dbReference>
<feature type="domain" description="Transcription regulator PadR N-terminal" evidence="1">
    <location>
        <begin position="17"/>
        <end position="90"/>
    </location>
</feature>
<dbReference type="AlphaFoldDB" id="A0AAP2DPQ5"/>
<dbReference type="SUPFAM" id="SSF46785">
    <property type="entry name" value="Winged helix' DNA-binding domain"/>
    <property type="match status" value="1"/>
</dbReference>
<name>A0AAP2DPQ5_9BACT</name>